<feature type="region of interest" description="Disordered" evidence="1">
    <location>
        <begin position="1"/>
        <end position="32"/>
    </location>
</feature>
<organism evidence="2 3">
    <name type="scientific">Actinoplanes auranticolor</name>
    <dbReference type="NCBI Taxonomy" id="47988"/>
    <lineage>
        <taxon>Bacteria</taxon>
        <taxon>Bacillati</taxon>
        <taxon>Actinomycetota</taxon>
        <taxon>Actinomycetes</taxon>
        <taxon>Micromonosporales</taxon>
        <taxon>Micromonosporaceae</taxon>
        <taxon>Actinoplanes</taxon>
    </lineage>
</organism>
<comment type="caution">
    <text evidence="2">The sequence shown here is derived from an EMBL/GenBank/DDBJ whole genome shotgun (WGS) entry which is preliminary data.</text>
</comment>
<evidence type="ECO:0000313" key="2">
    <source>
        <dbReference type="EMBL" id="GIM80654.1"/>
    </source>
</evidence>
<gene>
    <name evidence="2" type="ORF">Aau02nite_91560</name>
</gene>
<evidence type="ECO:0000256" key="1">
    <source>
        <dbReference type="SAM" id="MobiDB-lite"/>
    </source>
</evidence>
<evidence type="ECO:0000313" key="3">
    <source>
        <dbReference type="Proteomes" id="UP000681340"/>
    </source>
</evidence>
<proteinExistence type="predicted"/>
<reference evidence="2" key="1">
    <citation type="submission" date="2021-03" db="EMBL/GenBank/DDBJ databases">
        <title>Whole genome shotgun sequence of Actinoplanes auranticolor NBRC 12245.</title>
        <authorList>
            <person name="Komaki H."/>
            <person name="Tamura T."/>
        </authorList>
    </citation>
    <scope>NUCLEOTIDE SEQUENCE</scope>
    <source>
        <strain evidence="2">NBRC 12245</strain>
    </source>
</reference>
<dbReference type="Proteomes" id="UP000681340">
    <property type="component" value="Unassembled WGS sequence"/>
</dbReference>
<sequence>MRDAEAQPLPEGEFSHLRPLRPCGDERYSSDGSREEAVAVRYFIEPPAGGDVPAVVTEFVGQHAPGGAAEQFKEIGDALKRCPGGLGEGQRRWTVLGTPSAGDQSVLVRIEQKESYADEKKETVSRYAAMARVGDVIVVVTDLGWENTGGSEKLVRDLIGKAAQRAATIS</sequence>
<accession>A0A919SZ23</accession>
<feature type="compositionally biased region" description="Basic and acidic residues" evidence="1">
    <location>
        <begin position="23"/>
        <end position="32"/>
    </location>
</feature>
<protein>
    <submittedName>
        <fullName evidence="2">Uncharacterized protein</fullName>
    </submittedName>
</protein>
<dbReference type="AlphaFoldDB" id="A0A919SZ23"/>
<name>A0A919SZ23_9ACTN</name>
<keyword evidence="3" id="KW-1185">Reference proteome</keyword>
<dbReference type="EMBL" id="BOQL01000102">
    <property type="protein sequence ID" value="GIM80654.1"/>
    <property type="molecule type" value="Genomic_DNA"/>
</dbReference>